<name>A0A9Q1EJD1_SYNKA</name>
<keyword evidence="7" id="KW-0862">Zinc</keyword>
<dbReference type="SUPFAM" id="SSF57667">
    <property type="entry name" value="beta-beta-alpha zinc fingers"/>
    <property type="match status" value="3"/>
</dbReference>
<dbReference type="Proteomes" id="UP001152622">
    <property type="component" value="Chromosome 16"/>
</dbReference>
<organism evidence="15 16">
    <name type="scientific">Synaphobranchus kaupii</name>
    <name type="common">Kaup's arrowtooth eel</name>
    <dbReference type="NCBI Taxonomy" id="118154"/>
    <lineage>
        <taxon>Eukaryota</taxon>
        <taxon>Metazoa</taxon>
        <taxon>Chordata</taxon>
        <taxon>Craniata</taxon>
        <taxon>Vertebrata</taxon>
        <taxon>Euteleostomi</taxon>
        <taxon>Actinopterygii</taxon>
        <taxon>Neopterygii</taxon>
        <taxon>Teleostei</taxon>
        <taxon>Anguilliformes</taxon>
        <taxon>Synaphobranchidae</taxon>
        <taxon>Synaphobranchus</taxon>
    </lineage>
</organism>
<reference evidence="15" key="1">
    <citation type="journal article" date="2023" name="Science">
        <title>Genome structures resolve the early diversification of teleost fishes.</title>
        <authorList>
            <person name="Parey E."/>
            <person name="Louis A."/>
            <person name="Montfort J."/>
            <person name="Bouchez O."/>
            <person name="Roques C."/>
            <person name="Iampietro C."/>
            <person name="Lluch J."/>
            <person name="Castinel A."/>
            <person name="Donnadieu C."/>
            <person name="Desvignes T."/>
            <person name="Floi Bucao C."/>
            <person name="Jouanno E."/>
            <person name="Wen M."/>
            <person name="Mejri S."/>
            <person name="Dirks R."/>
            <person name="Jansen H."/>
            <person name="Henkel C."/>
            <person name="Chen W.J."/>
            <person name="Zahm M."/>
            <person name="Cabau C."/>
            <person name="Klopp C."/>
            <person name="Thompson A.W."/>
            <person name="Robinson-Rechavi M."/>
            <person name="Braasch I."/>
            <person name="Lecointre G."/>
            <person name="Bobe J."/>
            <person name="Postlethwait J.H."/>
            <person name="Berthelot C."/>
            <person name="Roest Crollius H."/>
            <person name="Guiguen Y."/>
        </authorList>
    </citation>
    <scope>NUCLEOTIDE SEQUENCE</scope>
    <source>
        <strain evidence="15">WJC10195</strain>
    </source>
</reference>
<evidence type="ECO:0000256" key="11">
    <source>
        <dbReference type="ARBA" id="ARBA00023242"/>
    </source>
</evidence>
<dbReference type="AlphaFoldDB" id="A0A9Q1EJD1"/>
<evidence type="ECO:0000256" key="10">
    <source>
        <dbReference type="ARBA" id="ARBA00023163"/>
    </source>
</evidence>
<evidence type="ECO:0000256" key="13">
    <source>
        <dbReference type="SAM" id="MobiDB-lite"/>
    </source>
</evidence>
<evidence type="ECO:0000256" key="3">
    <source>
        <dbReference type="ARBA" id="ARBA00006991"/>
    </source>
</evidence>
<evidence type="ECO:0000256" key="5">
    <source>
        <dbReference type="ARBA" id="ARBA00022737"/>
    </source>
</evidence>
<evidence type="ECO:0000313" key="15">
    <source>
        <dbReference type="EMBL" id="KAJ8339849.1"/>
    </source>
</evidence>
<dbReference type="GO" id="GO:0003677">
    <property type="term" value="F:DNA binding"/>
    <property type="evidence" value="ECO:0007669"/>
    <property type="project" value="UniProtKB-KW"/>
</dbReference>
<dbReference type="FunFam" id="3.30.160.60:FF:001498">
    <property type="entry name" value="Zinc finger protein 404"/>
    <property type="match status" value="1"/>
</dbReference>
<comment type="similarity">
    <text evidence="3">Belongs to the krueppel C2H2-type zinc-finger protein family.</text>
</comment>
<sequence>MSDCVNLHTQLAYILDALANKALEEICKVVDDGYAVLRFEVSRHQKENDVLKRKLQMMALKSAQCSAESRHSADVVQLCHTFSGPATAGECGFASTERPFGQLADVSQRKNGETTTLDDEDAEQPIVTKEEEGRPELLIIKEERLEDDRGTAEPLGVEAIGGERAVEWRAGSREKPPVQETQNKPANHTEELTEQHRTRRAVWEVSGLESALKAEGESECVETPQHGGTEHRAEGVNSLDSEFVMFERPGQLGSYCTQGGAVTETEDPCCSYSTETGPQSLLVPFTEGQDMNECNMNFTTSGSVHTFFGDGTGKKAIICKYCGRGFARRNALEIHQRVHTGEKPFSCMQCGKQFAHSGNLKVHQSVHTGERRFRCTLCGKRFISSSHLKRHWNVHTRERPFSCAQCGKHFSDSGSRKRHQSVHTGKRVFVCTQCGKGFTSSGHLKRHRLQMHTSNNIIDIHSGAKESNLLI</sequence>
<dbReference type="Pfam" id="PF00096">
    <property type="entry name" value="zf-C2H2"/>
    <property type="match status" value="5"/>
</dbReference>
<comment type="subcellular location">
    <subcellularLocation>
        <location evidence="2">Nucleus</location>
    </subcellularLocation>
</comment>
<evidence type="ECO:0000259" key="14">
    <source>
        <dbReference type="PROSITE" id="PS50157"/>
    </source>
</evidence>
<feature type="domain" description="C2H2-type" evidence="14">
    <location>
        <begin position="317"/>
        <end position="344"/>
    </location>
</feature>
<gene>
    <name evidence="15" type="ORF">SKAU_G00344820</name>
</gene>
<dbReference type="FunFam" id="3.30.160.60:FF:000446">
    <property type="entry name" value="Zinc finger protein"/>
    <property type="match status" value="1"/>
</dbReference>
<dbReference type="FunFam" id="3.30.160.60:FF:000097">
    <property type="entry name" value="Zinc finger protein"/>
    <property type="match status" value="1"/>
</dbReference>
<feature type="domain" description="C2H2-type" evidence="14">
    <location>
        <begin position="429"/>
        <end position="457"/>
    </location>
</feature>
<dbReference type="SMART" id="SM00355">
    <property type="entry name" value="ZnF_C2H2"/>
    <property type="match status" value="5"/>
</dbReference>
<keyword evidence="16" id="KW-1185">Reference proteome</keyword>
<evidence type="ECO:0000256" key="7">
    <source>
        <dbReference type="ARBA" id="ARBA00022833"/>
    </source>
</evidence>
<keyword evidence="9" id="KW-0238">DNA-binding</keyword>
<comment type="caution">
    <text evidence="15">The sequence shown here is derived from an EMBL/GenBank/DDBJ whole genome shotgun (WGS) entry which is preliminary data.</text>
</comment>
<evidence type="ECO:0000256" key="4">
    <source>
        <dbReference type="ARBA" id="ARBA00022723"/>
    </source>
</evidence>
<evidence type="ECO:0000313" key="16">
    <source>
        <dbReference type="Proteomes" id="UP001152622"/>
    </source>
</evidence>
<evidence type="ECO:0000256" key="8">
    <source>
        <dbReference type="ARBA" id="ARBA00023015"/>
    </source>
</evidence>
<dbReference type="Gene3D" id="3.30.160.60">
    <property type="entry name" value="Classic Zinc Finger"/>
    <property type="match status" value="5"/>
</dbReference>
<dbReference type="GO" id="GO:0008270">
    <property type="term" value="F:zinc ion binding"/>
    <property type="evidence" value="ECO:0007669"/>
    <property type="project" value="UniProtKB-KW"/>
</dbReference>
<evidence type="ECO:0000256" key="9">
    <source>
        <dbReference type="ARBA" id="ARBA00023125"/>
    </source>
</evidence>
<feature type="domain" description="C2H2-type" evidence="14">
    <location>
        <begin position="345"/>
        <end position="372"/>
    </location>
</feature>
<dbReference type="PROSITE" id="PS50157">
    <property type="entry name" value="ZINC_FINGER_C2H2_2"/>
    <property type="match status" value="5"/>
</dbReference>
<keyword evidence="4" id="KW-0479">Metal-binding</keyword>
<proteinExistence type="inferred from homology"/>
<keyword evidence="10" id="KW-0804">Transcription</keyword>
<evidence type="ECO:0000256" key="1">
    <source>
        <dbReference type="ARBA" id="ARBA00003767"/>
    </source>
</evidence>
<feature type="region of interest" description="Disordered" evidence="13">
    <location>
        <begin position="169"/>
        <end position="198"/>
    </location>
</feature>
<dbReference type="PROSITE" id="PS00028">
    <property type="entry name" value="ZINC_FINGER_C2H2_1"/>
    <property type="match status" value="5"/>
</dbReference>
<keyword evidence="8" id="KW-0805">Transcription regulation</keyword>
<dbReference type="GO" id="GO:0000981">
    <property type="term" value="F:DNA-binding transcription factor activity, RNA polymerase II-specific"/>
    <property type="evidence" value="ECO:0007669"/>
    <property type="project" value="TreeGrafter"/>
</dbReference>
<evidence type="ECO:0000256" key="12">
    <source>
        <dbReference type="PROSITE-ProRule" id="PRU00042"/>
    </source>
</evidence>
<dbReference type="FunFam" id="3.30.160.60:FF:000624">
    <property type="entry name" value="zinc finger protein 697"/>
    <property type="match status" value="1"/>
</dbReference>
<dbReference type="PANTHER" id="PTHR24394">
    <property type="entry name" value="ZINC FINGER PROTEIN"/>
    <property type="match status" value="1"/>
</dbReference>
<feature type="region of interest" description="Disordered" evidence="13">
    <location>
        <begin position="214"/>
        <end position="233"/>
    </location>
</feature>
<comment type="function">
    <text evidence="1">May be involved in transcriptional regulation.</text>
</comment>
<dbReference type="PANTHER" id="PTHR24394:SF29">
    <property type="entry name" value="MYONEURIN"/>
    <property type="match status" value="1"/>
</dbReference>
<dbReference type="EMBL" id="JAINUF010000016">
    <property type="protein sequence ID" value="KAJ8339849.1"/>
    <property type="molecule type" value="Genomic_DNA"/>
</dbReference>
<dbReference type="GO" id="GO:0005634">
    <property type="term" value="C:nucleus"/>
    <property type="evidence" value="ECO:0007669"/>
    <property type="project" value="UniProtKB-SubCell"/>
</dbReference>
<evidence type="ECO:0000256" key="6">
    <source>
        <dbReference type="ARBA" id="ARBA00022771"/>
    </source>
</evidence>
<keyword evidence="11" id="KW-0539">Nucleus</keyword>
<feature type="region of interest" description="Disordered" evidence="13">
    <location>
        <begin position="107"/>
        <end position="135"/>
    </location>
</feature>
<feature type="compositionally biased region" description="Basic and acidic residues" evidence="13">
    <location>
        <begin position="187"/>
        <end position="196"/>
    </location>
</feature>
<dbReference type="InterPro" id="IPR013087">
    <property type="entry name" value="Znf_C2H2_type"/>
</dbReference>
<dbReference type="InterPro" id="IPR036236">
    <property type="entry name" value="Znf_C2H2_sf"/>
</dbReference>
<keyword evidence="6 12" id="KW-0863">Zinc-finger</keyword>
<evidence type="ECO:0000256" key="2">
    <source>
        <dbReference type="ARBA" id="ARBA00004123"/>
    </source>
</evidence>
<feature type="domain" description="C2H2-type" evidence="14">
    <location>
        <begin position="373"/>
        <end position="400"/>
    </location>
</feature>
<keyword evidence="5" id="KW-0677">Repeat</keyword>
<dbReference type="FunFam" id="3.30.160.60:FF:000540">
    <property type="entry name" value="zinc finger protein 263 isoform X1"/>
    <property type="match status" value="1"/>
</dbReference>
<accession>A0A9Q1EJD1</accession>
<protein>
    <recommendedName>
        <fullName evidence="14">C2H2-type domain-containing protein</fullName>
    </recommendedName>
</protein>
<feature type="domain" description="C2H2-type" evidence="14">
    <location>
        <begin position="401"/>
        <end position="428"/>
    </location>
</feature>
<dbReference type="OrthoDB" id="8935099at2759"/>